<evidence type="ECO:0000313" key="1">
    <source>
        <dbReference type="EMBL" id="KAJ7073461.1"/>
    </source>
</evidence>
<sequence>MVLKLGWHQIVSLLYHALHIFLTPGSTTDMAETFKFSSRRFAPHLVSIRRVSVVRACLASGLSAPSGPAGKGKLVVWPAHSNALLNPGISTFFSSRRFAPSSFILNATALSFDTPIKLLIFPSGNSRRGSSLPEVRCSCLIRSTI</sequence>
<gene>
    <name evidence="1" type="ORF">B0H15DRAFT_61309</name>
</gene>
<proteinExistence type="predicted"/>
<dbReference type="AlphaFoldDB" id="A0AAD6TPV4"/>
<keyword evidence="2" id="KW-1185">Reference proteome</keyword>
<comment type="caution">
    <text evidence="1">The sequence shown here is derived from an EMBL/GenBank/DDBJ whole genome shotgun (WGS) entry which is preliminary data.</text>
</comment>
<protein>
    <submittedName>
        <fullName evidence="1">Uncharacterized protein</fullName>
    </submittedName>
</protein>
<reference evidence="1" key="1">
    <citation type="submission" date="2023-03" db="EMBL/GenBank/DDBJ databases">
        <title>Massive genome expansion in bonnet fungi (Mycena s.s.) driven by repeated elements and novel gene families across ecological guilds.</title>
        <authorList>
            <consortium name="Lawrence Berkeley National Laboratory"/>
            <person name="Harder C.B."/>
            <person name="Miyauchi S."/>
            <person name="Viragh M."/>
            <person name="Kuo A."/>
            <person name="Thoen E."/>
            <person name="Andreopoulos B."/>
            <person name="Lu D."/>
            <person name="Skrede I."/>
            <person name="Drula E."/>
            <person name="Henrissat B."/>
            <person name="Morin E."/>
            <person name="Kohler A."/>
            <person name="Barry K."/>
            <person name="LaButti K."/>
            <person name="Morin E."/>
            <person name="Salamov A."/>
            <person name="Lipzen A."/>
            <person name="Mereny Z."/>
            <person name="Hegedus B."/>
            <person name="Baldrian P."/>
            <person name="Stursova M."/>
            <person name="Weitz H."/>
            <person name="Taylor A."/>
            <person name="Grigoriev I.V."/>
            <person name="Nagy L.G."/>
            <person name="Martin F."/>
            <person name="Kauserud H."/>
        </authorList>
    </citation>
    <scope>NUCLEOTIDE SEQUENCE</scope>
    <source>
        <strain evidence="1">CBHHK173m</strain>
    </source>
</reference>
<accession>A0AAD6TPV4</accession>
<organism evidence="1 2">
    <name type="scientific">Mycena belliarum</name>
    <dbReference type="NCBI Taxonomy" id="1033014"/>
    <lineage>
        <taxon>Eukaryota</taxon>
        <taxon>Fungi</taxon>
        <taxon>Dikarya</taxon>
        <taxon>Basidiomycota</taxon>
        <taxon>Agaricomycotina</taxon>
        <taxon>Agaricomycetes</taxon>
        <taxon>Agaricomycetidae</taxon>
        <taxon>Agaricales</taxon>
        <taxon>Marasmiineae</taxon>
        <taxon>Mycenaceae</taxon>
        <taxon>Mycena</taxon>
    </lineage>
</organism>
<dbReference type="EMBL" id="JARJCN010000113">
    <property type="protein sequence ID" value="KAJ7073461.1"/>
    <property type="molecule type" value="Genomic_DNA"/>
</dbReference>
<evidence type="ECO:0000313" key="2">
    <source>
        <dbReference type="Proteomes" id="UP001222325"/>
    </source>
</evidence>
<dbReference type="Proteomes" id="UP001222325">
    <property type="component" value="Unassembled WGS sequence"/>
</dbReference>
<name>A0AAD6TPV4_9AGAR</name>